<dbReference type="SUPFAM" id="SSF53300">
    <property type="entry name" value="vWA-like"/>
    <property type="match status" value="1"/>
</dbReference>
<evidence type="ECO:0000313" key="5">
    <source>
        <dbReference type="Proteomes" id="UP001143543"/>
    </source>
</evidence>
<dbReference type="RefSeq" id="WP_281763549.1">
    <property type="nucleotide sequence ID" value="NZ_BRVO01000001.1"/>
</dbReference>
<keyword evidence="2" id="KW-0732">Signal</keyword>
<feature type="region of interest" description="Disordered" evidence="1">
    <location>
        <begin position="19"/>
        <end position="53"/>
    </location>
</feature>
<dbReference type="PANTHER" id="PTHR10579:SF43">
    <property type="entry name" value="ZINC FINGER (C3HC4-TYPE RING FINGER) FAMILY PROTEIN"/>
    <property type="match status" value="1"/>
</dbReference>
<feature type="compositionally biased region" description="Low complexity" evidence="1">
    <location>
        <begin position="33"/>
        <end position="42"/>
    </location>
</feature>
<keyword evidence="5" id="KW-1185">Reference proteome</keyword>
<dbReference type="InterPro" id="IPR022156">
    <property type="entry name" value="Uncharacterised_YfbK_N"/>
</dbReference>
<dbReference type="Gene3D" id="3.40.50.410">
    <property type="entry name" value="von Willebrand factor, type A domain"/>
    <property type="match status" value="1"/>
</dbReference>
<accession>A0ABQ5MES8</accession>
<proteinExistence type="predicted"/>
<protein>
    <recommendedName>
        <fullName evidence="3">VWFA domain-containing protein</fullName>
    </recommendedName>
</protein>
<dbReference type="InterPro" id="IPR036465">
    <property type="entry name" value="vWFA_dom_sf"/>
</dbReference>
<gene>
    <name evidence="4" type="ORF">Y10_02540</name>
</gene>
<dbReference type="PANTHER" id="PTHR10579">
    <property type="entry name" value="CALCIUM-ACTIVATED CHLORIDE CHANNEL REGULATOR"/>
    <property type="match status" value="1"/>
</dbReference>
<evidence type="ECO:0000256" key="1">
    <source>
        <dbReference type="SAM" id="MobiDB-lite"/>
    </source>
</evidence>
<dbReference type="InterPro" id="IPR051266">
    <property type="entry name" value="CLCR"/>
</dbReference>
<dbReference type="Proteomes" id="UP001143543">
    <property type="component" value="Unassembled WGS sequence"/>
</dbReference>
<comment type="caution">
    <text evidence="4">The sequence shown here is derived from an EMBL/GenBank/DDBJ whole genome shotgun (WGS) entry which is preliminary data.</text>
</comment>
<feature type="domain" description="VWFA" evidence="3">
    <location>
        <begin position="193"/>
        <end position="371"/>
    </location>
</feature>
<evidence type="ECO:0000256" key="2">
    <source>
        <dbReference type="SAM" id="SignalP"/>
    </source>
</evidence>
<feature type="signal peptide" evidence="2">
    <location>
        <begin position="1"/>
        <end position="21"/>
    </location>
</feature>
<dbReference type="PROSITE" id="PS50234">
    <property type="entry name" value="VWFA"/>
    <property type="match status" value="1"/>
</dbReference>
<dbReference type="InterPro" id="IPR002035">
    <property type="entry name" value="VWF_A"/>
</dbReference>
<dbReference type="PROSITE" id="PS51257">
    <property type="entry name" value="PROKAR_LIPOPROTEIN"/>
    <property type="match status" value="1"/>
</dbReference>
<feature type="chain" id="PRO_5046770909" description="VWFA domain-containing protein" evidence="2">
    <location>
        <begin position="22"/>
        <end position="557"/>
    </location>
</feature>
<organism evidence="4 5">
    <name type="scientific">Neptunitalea lumnitzerae</name>
    <dbReference type="NCBI Taxonomy" id="2965509"/>
    <lineage>
        <taxon>Bacteria</taxon>
        <taxon>Pseudomonadati</taxon>
        <taxon>Bacteroidota</taxon>
        <taxon>Flavobacteriia</taxon>
        <taxon>Flavobacteriales</taxon>
        <taxon>Flavobacteriaceae</taxon>
        <taxon>Neptunitalea</taxon>
    </lineage>
</organism>
<name>A0ABQ5MES8_9FLAO</name>
<sequence>MKKMMLSVATLLVLISCGSNTPKEDVTNQENAPKSTVTSTDKTPPPPKQQQKTETLQFVVMEDAEEVAPNGSYSYDMGALQKTYNTEEYDVITENNFKEVLKNPLSTFSADVDGASYSNTRRFISKGQLPPKDAVRVEEFINYFNYNYKQPKGNHPFSITTEVSDCPWNANNKLVHIGLQGKEIDMENAPKSNLVFLLDVSGSMDSPDKLPLLKSSFNLLVNQLGENDRIAIVVYAGAAGVVLPSTTCNYKETIMEAINNLNAGGSTAGGEGIQLAYKIAHDNFIQGGNNRIILATDGDFNVGTSSNAALVRLIEEKRASGIFLSVLGFGTGNYKDNKMEQIADKGNGNYNYIDNLFEAKKVLVNEMGGTLVTIAKDVKIQVEFNPAKVAQYRLIGYENRTLNAEDFDNDTKDAGELGSGHTVTALYEIVPVGNENTTEAGYKYQQTTIAETAYKGNELATVKFRYKAPEANESTLLEEIIKDNGVTLNKTSDNFRFSAAVAEFGLLLRDSKFKGISNYAQVLALAKAAKGTDENGYRIEFIKMVDMAKNFDTNGNQ</sequence>
<dbReference type="CDD" id="cd01465">
    <property type="entry name" value="vWA_subgroup"/>
    <property type="match status" value="1"/>
</dbReference>
<dbReference type="InterPro" id="IPR021908">
    <property type="entry name" value="YfbK_C"/>
</dbReference>
<dbReference type="Pfam" id="PF12034">
    <property type="entry name" value="YfbK_C"/>
    <property type="match status" value="1"/>
</dbReference>
<dbReference type="EMBL" id="BRVO01000001">
    <property type="protein sequence ID" value="GLB47886.1"/>
    <property type="molecule type" value="Genomic_DNA"/>
</dbReference>
<dbReference type="Pfam" id="PF12450">
    <property type="entry name" value="vWF_A"/>
    <property type="match status" value="1"/>
</dbReference>
<reference evidence="4" key="1">
    <citation type="submission" date="2022-07" db="EMBL/GenBank/DDBJ databases">
        <title>Taxonomy of Novel Oxalotrophic and Methylotrophic Bacteria.</title>
        <authorList>
            <person name="Sahin N."/>
            <person name="Tani A."/>
        </authorList>
    </citation>
    <scope>NUCLEOTIDE SEQUENCE</scope>
    <source>
        <strain evidence="4">Y10</strain>
    </source>
</reference>
<evidence type="ECO:0000313" key="4">
    <source>
        <dbReference type="EMBL" id="GLB47886.1"/>
    </source>
</evidence>
<dbReference type="SMART" id="SM00327">
    <property type="entry name" value="VWA"/>
    <property type="match status" value="1"/>
</dbReference>
<evidence type="ECO:0000259" key="3">
    <source>
        <dbReference type="PROSITE" id="PS50234"/>
    </source>
</evidence>
<dbReference type="Pfam" id="PF00092">
    <property type="entry name" value="VWA"/>
    <property type="match status" value="1"/>
</dbReference>